<keyword evidence="3 8" id="KW-0489">Methyltransferase</keyword>
<reference evidence="11 12" key="1">
    <citation type="journal article" date="2024" name="Commun. Biol.">
        <title>Comparative genomic analysis of thermophilic fungi reveals convergent evolutionary adaptations and gene losses.</title>
        <authorList>
            <person name="Steindorff A.S."/>
            <person name="Aguilar-Pontes M.V."/>
            <person name="Robinson A.J."/>
            <person name="Andreopoulos B."/>
            <person name="LaButti K."/>
            <person name="Kuo A."/>
            <person name="Mondo S."/>
            <person name="Riley R."/>
            <person name="Otillar R."/>
            <person name="Haridas S."/>
            <person name="Lipzen A."/>
            <person name="Grimwood J."/>
            <person name="Schmutz J."/>
            <person name="Clum A."/>
            <person name="Reid I.D."/>
            <person name="Moisan M.C."/>
            <person name="Butler G."/>
            <person name="Nguyen T.T.M."/>
            <person name="Dewar K."/>
            <person name="Conant G."/>
            <person name="Drula E."/>
            <person name="Henrissat B."/>
            <person name="Hansel C."/>
            <person name="Singer S."/>
            <person name="Hutchinson M.I."/>
            <person name="de Vries R.P."/>
            <person name="Natvig D.O."/>
            <person name="Powell A.J."/>
            <person name="Tsang A."/>
            <person name="Grigoriev I.V."/>
        </authorList>
    </citation>
    <scope>NUCLEOTIDE SEQUENCE [LARGE SCALE GENOMIC DNA]</scope>
    <source>
        <strain evidence="11 12">CBS 494.80</strain>
    </source>
</reference>
<dbReference type="InterPro" id="IPR018117">
    <property type="entry name" value="C5_DNA_meth_AS"/>
</dbReference>
<accession>A0ABR4CTL7</accession>
<feature type="compositionally biased region" description="Polar residues" evidence="9">
    <location>
        <begin position="65"/>
        <end position="81"/>
    </location>
</feature>
<proteinExistence type="inferred from homology"/>
<comment type="subcellular location">
    <subcellularLocation>
        <location evidence="1">Nucleus</location>
    </subcellularLocation>
</comment>
<dbReference type="InterPro" id="IPR043151">
    <property type="entry name" value="BAH_sf"/>
</dbReference>
<feature type="region of interest" description="Disordered" evidence="9">
    <location>
        <begin position="106"/>
        <end position="135"/>
    </location>
</feature>
<feature type="region of interest" description="Disordered" evidence="9">
    <location>
        <begin position="1371"/>
        <end position="1420"/>
    </location>
</feature>
<dbReference type="PANTHER" id="PTHR10629:SF54">
    <property type="entry name" value="DNA METHYLTRANSFERASE DIM-2"/>
    <property type="match status" value="1"/>
</dbReference>
<organism evidence="11 12">
    <name type="scientific">Oculimacula yallundae</name>
    <dbReference type="NCBI Taxonomy" id="86028"/>
    <lineage>
        <taxon>Eukaryota</taxon>
        <taxon>Fungi</taxon>
        <taxon>Dikarya</taxon>
        <taxon>Ascomycota</taxon>
        <taxon>Pezizomycotina</taxon>
        <taxon>Leotiomycetes</taxon>
        <taxon>Helotiales</taxon>
        <taxon>Ploettnerulaceae</taxon>
        <taxon>Oculimacula</taxon>
    </lineage>
</organism>
<dbReference type="Proteomes" id="UP001595075">
    <property type="component" value="Unassembled WGS sequence"/>
</dbReference>
<evidence type="ECO:0000256" key="9">
    <source>
        <dbReference type="SAM" id="MobiDB-lite"/>
    </source>
</evidence>
<feature type="compositionally biased region" description="Low complexity" evidence="9">
    <location>
        <begin position="82"/>
        <end position="93"/>
    </location>
</feature>
<feature type="region of interest" description="Disordered" evidence="9">
    <location>
        <begin position="1209"/>
        <end position="1358"/>
    </location>
</feature>
<keyword evidence="12" id="KW-1185">Reference proteome</keyword>
<dbReference type="PROSITE" id="PS51679">
    <property type="entry name" value="SAM_MT_C5"/>
    <property type="match status" value="1"/>
</dbReference>
<dbReference type="PROSITE" id="PS51038">
    <property type="entry name" value="BAH"/>
    <property type="match status" value="1"/>
</dbReference>
<feature type="compositionally biased region" description="Polar residues" evidence="9">
    <location>
        <begin position="1342"/>
        <end position="1358"/>
    </location>
</feature>
<evidence type="ECO:0000256" key="5">
    <source>
        <dbReference type="ARBA" id="ARBA00022691"/>
    </source>
</evidence>
<keyword evidence="5 8" id="KW-0949">S-adenosyl-L-methionine</keyword>
<keyword evidence="4 8" id="KW-0808">Transferase</keyword>
<evidence type="ECO:0000256" key="8">
    <source>
        <dbReference type="PROSITE-ProRule" id="PRU01016"/>
    </source>
</evidence>
<feature type="domain" description="BAH" evidence="10">
    <location>
        <begin position="478"/>
        <end position="612"/>
    </location>
</feature>
<evidence type="ECO:0000256" key="2">
    <source>
        <dbReference type="ARBA" id="ARBA00011975"/>
    </source>
</evidence>
<dbReference type="SUPFAM" id="SSF53335">
    <property type="entry name" value="S-adenosyl-L-methionine-dependent methyltransferases"/>
    <property type="match status" value="1"/>
</dbReference>
<comment type="similarity">
    <text evidence="8">Belongs to the class I-like SAM-binding methyltransferase superfamily. C5-methyltransferase family.</text>
</comment>
<feature type="region of interest" description="Disordered" evidence="9">
    <location>
        <begin position="163"/>
        <end position="183"/>
    </location>
</feature>
<dbReference type="Pfam" id="PF25423">
    <property type="entry name" value="DUF7893"/>
    <property type="match status" value="1"/>
</dbReference>
<dbReference type="InterPro" id="IPR001525">
    <property type="entry name" value="C5_MeTfrase"/>
</dbReference>
<feature type="compositionally biased region" description="Basic and acidic residues" evidence="9">
    <location>
        <begin position="1450"/>
        <end position="1488"/>
    </location>
</feature>
<dbReference type="InterPro" id="IPR029063">
    <property type="entry name" value="SAM-dependent_MTases_sf"/>
</dbReference>
<gene>
    <name evidence="11" type="ORF">VTL71DRAFT_11767</name>
</gene>
<feature type="compositionally biased region" description="Basic and acidic residues" evidence="9">
    <location>
        <begin position="1331"/>
        <end position="1341"/>
    </location>
</feature>
<dbReference type="Gene3D" id="3.90.120.10">
    <property type="entry name" value="DNA Methylase, subunit A, domain 2"/>
    <property type="match status" value="1"/>
</dbReference>
<name>A0ABR4CTL7_9HELO</name>
<evidence type="ECO:0000313" key="11">
    <source>
        <dbReference type="EMBL" id="KAL2072424.1"/>
    </source>
</evidence>
<dbReference type="Gene3D" id="2.30.30.490">
    <property type="match status" value="1"/>
</dbReference>
<evidence type="ECO:0000313" key="12">
    <source>
        <dbReference type="Proteomes" id="UP001595075"/>
    </source>
</evidence>
<dbReference type="Gene3D" id="3.40.50.150">
    <property type="entry name" value="Vaccinia Virus protein VP39"/>
    <property type="match status" value="1"/>
</dbReference>
<feature type="compositionally biased region" description="Basic and acidic residues" evidence="9">
    <location>
        <begin position="1290"/>
        <end position="1318"/>
    </location>
</feature>
<feature type="active site" evidence="8">
    <location>
        <position position="859"/>
    </location>
</feature>
<evidence type="ECO:0000259" key="10">
    <source>
        <dbReference type="PROSITE" id="PS51038"/>
    </source>
</evidence>
<feature type="region of interest" description="Disordered" evidence="9">
    <location>
        <begin position="1448"/>
        <end position="1490"/>
    </location>
</feature>
<dbReference type="PANTHER" id="PTHR10629">
    <property type="entry name" value="CYTOSINE-SPECIFIC METHYLTRANSFERASE"/>
    <property type="match status" value="1"/>
</dbReference>
<sequence length="1518" mass="169637">MPPPLLDDVRLSQSENEMPRKTASRRVSIFKHHTLVAVDESDCLDTDSNEEEEEEEDITPVLHPQAQSPQISLDTPYDSSNVEVDSSELSDLSDTAEVDFGSHSLESVRIRSSSPANSGEDVEAAVPQNATGAKDGRILKHEVDVRLPSTFFSHEAVAGVQTSQQVKPASQRRDFAPPLPSSTEEVAVRDLREHYNGTSGTGISLEDKDYTEFELLDFSIYLPNNKYHPFAMRGLQFLGARVGNTKYLFDGILSFGDKHHYVQGVPFKLRSIGNYGPDLHDVDSQIWIESERNLGSNTFYRLASPSAEYRRFHDEFLWLANLAKHFVDYSLASEHPLVLNDFRGDFCQWLQKTHSQSSAFTSWLAQYNSQDFRSAVSVNINFLYSESMGIDRDLESHPIWKEVMTKDFVPFQKIEEKNTIVTPYVYDCFKDIRFGQYLKALPSQLTGMPAGPAPIHSQSNTVSAPSNEFPIERKRFMDSIKAGDVLSVTTDGSNSAWKDEISRWKAADDCWYVYIQKVYNIADRETTFDAIWLYKPSDTSCAKMKYPYPNELFMSDNCTCSSPKIRVDEVLGIVQIRWQTQPSETDSSSFIRQTYLENEKFVTLEEGHKTCKHFRAKHDVSLSTPQPGFPIGTTVLVPPKGRTKHGLEPYEIDSYTMDGVKHFAILRRLLRRRDIDGTGEKNELVYTDNMEKMAVHKVQRTCLVRFYSEFDVKNKLLQPPYNRNGNGNAFYISTRLEEINDTKSLRPIHTNMPQSLIQGFKPLEPIARRVLNGLGLFCGGGSFDRGLEEGGAVRNKWAADIDQNAIHTYNANVDETEPTKLFYGSVNDMLAQAIKGNPRNSDLIPLPGDVDFISAGSPCQGFSSLNNQPNNEKGLRNQSLVASVASYVDHYRPKYGILENVLSMAQKGDGRDEDIMSQLICTIVGLGYQVRLCVLDAWSCGSPQSRGRLFLTFAAPGLTPMEHPELSHSHPPNVNSRSLGKLANGQAFGSRRSGPTPFEWVTVEESLADLPDLGDGATYQCITRPDHVMAGSLTEQLRGRVEVIPTQPRGMSFRKAWNGGQGVMTLEERTLFPPVLRKDGIMASMHKPTSKSYSRVDPKAVFPCMTVRLNVADAVMGRALHWDQNRMLTAMEGRRIQGVPDHEVILGTASEAWKILGNSVNRNVSLAWGLSLREAWLANGPVIYGTTSTASTAGATTATLAFVNRGAVNSDEPAKSSPRNRIIQTSTRQGPLSRRPAPAHYQSASSLDDERNLADSTHCPSTSPAPALATHPSEKQASTASSTGSASAGEKNERPSKRRFDAYQEDLVLPKEKVERHNGTPGASMAYRVSSMEDRGRHTRSESNTTQNSGVANKLQTITKKSDQLVDSNLLYDNDESINDNSNSKVQSGTRPSSKLSKPHSRSSPKQKISDISKHPSKPRYRSPVFITLVSDDEDVDLVLQQQLAVRAAARKEREKKEAERRERVKRDAERREKERRQSGEEKEDGGKVKKYVPVDNAEFEAYEMTNRYLARSAGRPK</sequence>
<comment type="caution">
    <text evidence="11">The sequence shown here is derived from an EMBL/GenBank/DDBJ whole genome shotgun (WGS) entry which is preliminary data.</text>
</comment>
<evidence type="ECO:0000256" key="3">
    <source>
        <dbReference type="ARBA" id="ARBA00022603"/>
    </source>
</evidence>
<dbReference type="EMBL" id="JAZHXI010000004">
    <property type="protein sequence ID" value="KAL2072424.1"/>
    <property type="molecule type" value="Genomic_DNA"/>
</dbReference>
<evidence type="ECO:0000256" key="7">
    <source>
        <dbReference type="ARBA" id="ARBA00023242"/>
    </source>
</evidence>
<evidence type="ECO:0000256" key="4">
    <source>
        <dbReference type="ARBA" id="ARBA00022679"/>
    </source>
</evidence>
<dbReference type="InterPro" id="IPR057215">
    <property type="entry name" value="DUF7893"/>
</dbReference>
<evidence type="ECO:0000256" key="1">
    <source>
        <dbReference type="ARBA" id="ARBA00004123"/>
    </source>
</evidence>
<dbReference type="InterPro" id="IPR001025">
    <property type="entry name" value="BAH_dom"/>
</dbReference>
<keyword evidence="6" id="KW-0238">DNA-binding</keyword>
<keyword evidence="7" id="KW-0539">Nucleus</keyword>
<dbReference type="PRINTS" id="PR00105">
    <property type="entry name" value="C5METTRFRASE"/>
</dbReference>
<feature type="compositionally biased region" description="Polar residues" evidence="9">
    <location>
        <begin position="1217"/>
        <end position="1230"/>
    </location>
</feature>
<feature type="compositionally biased region" description="Polar residues" evidence="9">
    <location>
        <begin position="1254"/>
        <end position="1264"/>
    </location>
</feature>
<feature type="compositionally biased region" description="Low complexity" evidence="9">
    <location>
        <begin position="1277"/>
        <end position="1289"/>
    </location>
</feature>
<evidence type="ECO:0000256" key="6">
    <source>
        <dbReference type="ARBA" id="ARBA00023125"/>
    </source>
</evidence>
<dbReference type="Pfam" id="PF00145">
    <property type="entry name" value="DNA_methylase"/>
    <property type="match status" value="1"/>
</dbReference>
<feature type="region of interest" description="Disordered" evidence="9">
    <location>
        <begin position="38"/>
        <end position="94"/>
    </location>
</feature>
<feature type="compositionally biased region" description="Acidic residues" evidence="9">
    <location>
        <begin position="39"/>
        <end position="58"/>
    </location>
</feature>
<dbReference type="EC" id="2.1.1.37" evidence="2"/>
<dbReference type="InterPro" id="IPR050390">
    <property type="entry name" value="C5-Methyltransferase"/>
</dbReference>
<dbReference type="PROSITE" id="PS00094">
    <property type="entry name" value="C5_MTASE_1"/>
    <property type="match status" value="1"/>
</dbReference>
<feature type="region of interest" description="Disordered" evidence="9">
    <location>
        <begin position="1"/>
        <end position="24"/>
    </location>
</feature>
<protein>
    <recommendedName>
        <fullName evidence="2">DNA (cytosine-5-)-methyltransferase</fullName>
        <ecNumber evidence="2">2.1.1.37</ecNumber>
    </recommendedName>
</protein>